<evidence type="ECO:0000256" key="6">
    <source>
        <dbReference type="ARBA" id="ARBA00022900"/>
    </source>
</evidence>
<keyword evidence="7" id="KW-0325">Glycoprotein</keyword>
<reference evidence="10" key="1">
    <citation type="submission" date="2025-08" db="UniProtKB">
        <authorList>
            <consortium name="Ensembl"/>
        </authorList>
    </citation>
    <scope>IDENTIFICATION</scope>
</reference>
<evidence type="ECO:0000256" key="2">
    <source>
        <dbReference type="ARBA" id="ARBA00010158"/>
    </source>
</evidence>
<keyword evidence="11" id="KW-1185">Reference proteome</keyword>
<dbReference type="SUPFAM" id="SSF53300">
    <property type="entry name" value="vWA-like"/>
    <property type="match status" value="1"/>
</dbReference>
<dbReference type="AlphaFoldDB" id="A0A7M4DY97"/>
<gene>
    <name evidence="10" type="primary">ITIH2</name>
</gene>
<dbReference type="SMART" id="SM00327">
    <property type="entry name" value="VWA"/>
    <property type="match status" value="1"/>
</dbReference>
<keyword evidence="6" id="KW-0722">Serine protease inhibitor</keyword>
<dbReference type="Pfam" id="PF06668">
    <property type="entry name" value="ITI_HC_C"/>
    <property type="match status" value="1"/>
</dbReference>
<dbReference type="InterPro" id="IPR002035">
    <property type="entry name" value="VWF_A"/>
</dbReference>
<dbReference type="PROSITE" id="PS51468">
    <property type="entry name" value="VIT"/>
    <property type="match status" value="1"/>
</dbReference>
<sequence>MWLNTSTTVSRGWIWCLSYSMNRRPNFGKCFVPWQTDDSDKIGIYSYKVQSTITSRLASTMIQSKVVNNAKHPQHLVFEVQIPKGAFIDNFTMDVNGITFTSSIKEKSEARKLYAQARAKGKAAGIVRSNALDMENFRTEVNVPGGTKVQFQIHYQEMIRRRLSSYEHTISLRPGRLAKHLEVDVRIIEPQGLRYVHTPNTLGDHFDGLTTLSKGEKKAHISFKPTLAQQRKCPTCSSTAVDGNFVVQYDVNREKVFNGYFIHFFAPENLDPLPKNILFVIDVSGSMWGLKMKQTVEAMKAILGQLQPSDQFSLLDFNHNVRCWRDGLVEATPSQIDEAKNYIQGIHPNGGNHSYGIHGIRLLTVTLSPKGELKLTTIQKNVKQNMQDDFSLHCLGIGFDVDYDFLQRLAQENRGTAQRIFGNQETSSQMQQFYSQVSTPLLRNIEFNYPQESVSDITQNSFHNYFGGSEIVVSGKVDTQNFKGLKVEVSTELITLKDGSYSTGLSWADTGMDEEMSFMVVLHRVWKNHPVNVDFLGIYIPPSNLYSSKAHGLIGKAWFWVSIFNEGPGQDPEKPKATMEFKGHKLTVTRGLQKDYRTDQVFGTDVQCWFVHNSGKGFIDGHYTDYLVPHLYSFLKNP</sequence>
<dbReference type="InterPro" id="IPR010600">
    <property type="entry name" value="ITI_HC_C"/>
</dbReference>
<dbReference type="Pfam" id="PF08487">
    <property type="entry name" value="VIT"/>
    <property type="match status" value="1"/>
</dbReference>
<dbReference type="Ensembl" id="ENSCPRT00005001904.1">
    <property type="protein sequence ID" value="ENSCPRP00005001620.1"/>
    <property type="gene ID" value="ENSCPRG00005001158.1"/>
</dbReference>
<name>A0A7M4DY97_CROPO</name>
<feature type="domain" description="VIT" evidence="9">
    <location>
        <begin position="28"/>
        <end position="157"/>
    </location>
</feature>
<dbReference type="SMART" id="SM00609">
    <property type="entry name" value="VIT"/>
    <property type="match status" value="1"/>
</dbReference>
<evidence type="ECO:0000313" key="10">
    <source>
        <dbReference type="Ensembl" id="ENSCPRP00005001620.1"/>
    </source>
</evidence>
<comment type="subcellular location">
    <subcellularLocation>
        <location evidence="1">Secreted</location>
    </subcellularLocation>
</comment>
<keyword evidence="3" id="KW-0964">Secreted</keyword>
<evidence type="ECO:0000256" key="1">
    <source>
        <dbReference type="ARBA" id="ARBA00004613"/>
    </source>
</evidence>
<proteinExistence type="inferred from homology"/>
<comment type="similarity">
    <text evidence="2">Belongs to the ITIH family.</text>
</comment>
<feature type="domain" description="VWFA" evidence="8">
    <location>
        <begin position="276"/>
        <end position="437"/>
    </location>
</feature>
<evidence type="ECO:0000256" key="3">
    <source>
        <dbReference type="ARBA" id="ARBA00022525"/>
    </source>
</evidence>
<dbReference type="Proteomes" id="UP000594220">
    <property type="component" value="Unplaced"/>
</dbReference>
<accession>A0A7M4DY97</accession>
<dbReference type="GO" id="GO:0004867">
    <property type="term" value="F:serine-type endopeptidase inhibitor activity"/>
    <property type="evidence" value="ECO:0007669"/>
    <property type="project" value="UniProtKB-KW"/>
</dbReference>
<keyword evidence="4" id="KW-0646">Protease inhibitor</keyword>
<evidence type="ECO:0000256" key="4">
    <source>
        <dbReference type="ARBA" id="ARBA00022690"/>
    </source>
</evidence>
<dbReference type="InterPro" id="IPR013694">
    <property type="entry name" value="VIT"/>
</dbReference>
<dbReference type="GO" id="GO:0005576">
    <property type="term" value="C:extracellular region"/>
    <property type="evidence" value="ECO:0007669"/>
    <property type="project" value="UniProtKB-SubCell"/>
</dbReference>
<dbReference type="PANTHER" id="PTHR10338">
    <property type="entry name" value="INTER-ALPHA-TRYPSIN INHIBITOR HEAVY CHAIN FAMILY MEMBER"/>
    <property type="match status" value="1"/>
</dbReference>
<keyword evidence="5" id="KW-0732">Signal</keyword>
<evidence type="ECO:0000259" key="8">
    <source>
        <dbReference type="PROSITE" id="PS50234"/>
    </source>
</evidence>
<reference evidence="10" key="2">
    <citation type="submission" date="2025-09" db="UniProtKB">
        <authorList>
            <consortium name="Ensembl"/>
        </authorList>
    </citation>
    <scope>IDENTIFICATION</scope>
</reference>
<organism evidence="10 11">
    <name type="scientific">Crocodylus porosus</name>
    <name type="common">Saltwater crocodile</name>
    <name type="synonym">Estuarine crocodile</name>
    <dbReference type="NCBI Taxonomy" id="8502"/>
    <lineage>
        <taxon>Eukaryota</taxon>
        <taxon>Metazoa</taxon>
        <taxon>Chordata</taxon>
        <taxon>Craniata</taxon>
        <taxon>Vertebrata</taxon>
        <taxon>Euteleostomi</taxon>
        <taxon>Archelosauria</taxon>
        <taxon>Archosauria</taxon>
        <taxon>Crocodylia</taxon>
        <taxon>Longirostres</taxon>
        <taxon>Crocodylidae</taxon>
        <taxon>Crocodylus</taxon>
    </lineage>
</organism>
<evidence type="ECO:0000256" key="7">
    <source>
        <dbReference type="ARBA" id="ARBA00023180"/>
    </source>
</evidence>
<dbReference type="InterPro" id="IPR050934">
    <property type="entry name" value="ITIH"/>
</dbReference>
<evidence type="ECO:0000256" key="5">
    <source>
        <dbReference type="ARBA" id="ARBA00022729"/>
    </source>
</evidence>
<dbReference type="PROSITE" id="PS50234">
    <property type="entry name" value="VWFA"/>
    <property type="match status" value="1"/>
</dbReference>
<dbReference type="GO" id="GO:0030212">
    <property type="term" value="P:hyaluronan metabolic process"/>
    <property type="evidence" value="ECO:0007669"/>
    <property type="project" value="InterPro"/>
</dbReference>
<evidence type="ECO:0000259" key="9">
    <source>
        <dbReference type="PROSITE" id="PS51468"/>
    </source>
</evidence>
<dbReference type="InterPro" id="IPR036465">
    <property type="entry name" value="vWFA_dom_sf"/>
</dbReference>
<dbReference type="PANTHER" id="PTHR10338:SF14">
    <property type="entry name" value="INTER-ALPHA-TRYPSIN INHIBITOR HEAVY CHAIN H2"/>
    <property type="match status" value="1"/>
</dbReference>
<dbReference type="GeneTree" id="ENSGT00940000157945"/>
<dbReference type="Gene3D" id="3.40.50.410">
    <property type="entry name" value="von Willebrand factor, type A domain"/>
    <property type="match status" value="1"/>
</dbReference>
<evidence type="ECO:0000313" key="11">
    <source>
        <dbReference type="Proteomes" id="UP000594220"/>
    </source>
</evidence>
<protein>
    <submittedName>
        <fullName evidence="10">Inter-alpha-trypsin inhibitor heavy chain 2</fullName>
    </submittedName>
</protein>
<dbReference type="Pfam" id="PF13768">
    <property type="entry name" value="VWA_3"/>
    <property type="match status" value="2"/>
</dbReference>